<evidence type="ECO:0000256" key="4">
    <source>
        <dbReference type="ARBA" id="ARBA00022801"/>
    </source>
</evidence>
<dbReference type="GO" id="GO:0006310">
    <property type="term" value="P:DNA recombination"/>
    <property type="evidence" value="ECO:0007669"/>
    <property type="project" value="InterPro"/>
</dbReference>
<feature type="coiled-coil region" evidence="6">
    <location>
        <begin position="289"/>
        <end position="316"/>
    </location>
</feature>
<dbReference type="NCBIfam" id="TIGR00644">
    <property type="entry name" value="recJ"/>
    <property type="match status" value="1"/>
</dbReference>
<keyword evidence="4" id="KW-0378">Hydrolase</keyword>
<evidence type="ECO:0000256" key="5">
    <source>
        <dbReference type="ARBA" id="ARBA00022839"/>
    </source>
</evidence>
<dbReference type="InterPro" id="IPR018779">
    <property type="entry name" value="RecJ_C"/>
</dbReference>
<keyword evidence="3" id="KW-0540">Nuclease</keyword>
<accession>A0A5D0MEC3</accession>
<proteinExistence type="inferred from homology"/>
<organism evidence="11 12">
    <name type="scientific">Candidatus Mcinerneyibacterium aminivorans</name>
    <dbReference type="NCBI Taxonomy" id="2703815"/>
    <lineage>
        <taxon>Bacteria</taxon>
        <taxon>Candidatus Macinerneyibacteriota</taxon>
        <taxon>Candidatus Mcinerneyibacteria</taxon>
        <taxon>Candidatus Mcinerneyibacteriales</taxon>
        <taxon>Candidatus Mcinerneyibacteriaceae</taxon>
        <taxon>Candidatus Mcinerneyibacterium</taxon>
    </lineage>
</organism>
<keyword evidence="6" id="KW-0175">Coiled coil</keyword>
<dbReference type="Gene3D" id="3.90.1640.30">
    <property type="match status" value="1"/>
</dbReference>
<dbReference type="Pfam" id="PF02272">
    <property type="entry name" value="DHHA1"/>
    <property type="match status" value="1"/>
</dbReference>
<feature type="domain" description="Single-stranded-DNA-specific exonuclease RecJ C-terminal" evidence="9">
    <location>
        <begin position="556"/>
        <end position="627"/>
    </location>
</feature>
<feature type="domain" description="DHHA1" evidence="8">
    <location>
        <begin position="335"/>
        <end position="428"/>
    </location>
</feature>
<dbReference type="InterPro" id="IPR051673">
    <property type="entry name" value="SSDNA_exonuclease_RecJ"/>
</dbReference>
<dbReference type="InterPro" id="IPR001667">
    <property type="entry name" value="DDH_dom"/>
</dbReference>
<evidence type="ECO:0000313" key="12">
    <source>
        <dbReference type="Proteomes" id="UP000324143"/>
    </source>
</evidence>
<reference evidence="11" key="1">
    <citation type="submission" date="2019-08" db="EMBL/GenBank/DDBJ databases">
        <title>Genomic characterization of a novel candidate phylum (ARYD3) from a high temperature, high salinity tertiary oil reservoir in north central Oklahoma, USA.</title>
        <authorList>
            <person name="Youssef N.H."/>
            <person name="Yadav A."/>
            <person name="Elshahed M.S."/>
        </authorList>
    </citation>
    <scope>NUCLEOTIDE SEQUENCE [LARGE SCALE GENOMIC DNA]</scope>
    <source>
        <strain evidence="11">ARYD3</strain>
    </source>
</reference>
<keyword evidence="5 11" id="KW-0269">Exonuclease</keyword>
<name>A0A5D0MEC3_9BACT</name>
<dbReference type="GO" id="GO:0003676">
    <property type="term" value="F:nucleic acid binding"/>
    <property type="evidence" value="ECO:0007669"/>
    <property type="project" value="InterPro"/>
</dbReference>
<protein>
    <recommendedName>
        <fullName evidence="2">Single-stranded-DNA-specific exonuclease RecJ</fullName>
    </recommendedName>
</protein>
<evidence type="ECO:0000256" key="1">
    <source>
        <dbReference type="ARBA" id="ARBA00005915"/>
    </source>
</evidence>
<dbReference type="GO" id="GO:0008409">
    <property type="term" value="F:5'-3' exonuclease activity"/>
    <property type="evidence" value="ECO:0007669"/>
    <property type="project" value="InterPro"/>
</dbReference>
<dbReference type="Proteomes" id="UP000324143">
    <property type="component" value="Unassembled WGS sequence"/>
</dbReference>
<comment type="similarity">
    <text evidence="1">Belongs to the RecJ family.</text>
</comment>
<dbReference type="GO" id="GO:0006281">
    <property type="term" value="P:DNA repair"/>
    <property type="evidence" value="ECO:0007669"/>
    <property type="project" value="InterPro"/>
</dbReference>
<keyword evidence="12" id="KW-1185">Reference proteome</keyword>
<evidence type="ECO:0000259" key="7">
    <source>
        <dbReference type="Pfam" id="PF01368"/>
    </source>
</evidence>
<dbReference type="Pfam" id="PF10141">
    <property type="entry name" value="ssDNA-exonuc_C"/>
    <property type="match status" value="1"/>
</dbReference>
<evidence type="ECO:0000256" key="6">
    <source>
        <dbReference type="SAM" id="Coils"/>
    </source>
</evidence>
<dbReference type="Pfam" id="PF17768">
    <property type="entry name" value="RecJ_OB"/>
    <property type="match status" value="1"/>
</dbReference>
<dbReference type="EMBL" id="VSIX01000010">
    <property type="protein sequence ID" value="TYB32034.1"/>
    <property type="molecule type" value="Genomic_DNA"/>
</dbReference>
<dbReference type="Pfam" id="PF01368">
    <property type="entry name" value="DHH"/>
    <property type="match status" value="1"/>
</dbReference>
<evidence type="ECO:0000256" key="2">
    <source>
        <dbReference type="ARBA" id="ARBA00019841"/>
    </source>
</evidence>
<dbReference type="AlphaFoldDB" id="A0A5D0MEC3"/>
<dbReference type="InterPro" id="IPR004610">
    <property type="entry name" value="RecJ"/>
</dbReference>
<evidence type="ECO:0000259" key="10">
    <source>
        <dbReference type="Pfam" id="PF17768"/>
    </source>
</evidence>
<feature type="domain" description="DDH" evidence="7">
    <location>
        <begin position="77"/>
        <end position="218"/>
    </location>
</feature>
<sequence>MKYIWTPKNTQKTNVKKVAEKYNLNPSVAKIVLNRVSESEIKKYLNPHLKYLYSPYEFADMSRAIKIIQSHIENEKNILIYGDYDVDGITGTSLLVKVLKRLNAEVDWLIPNRVDDGYGLNLEILQNRIDKFDLIITVDCGITSLEETKYLKNKNKRVIITDHHLPGKELPKADAILNPKIDDYKYKELAGAGVAYKLACALTDSNLEDLLDLVAVGTVADIVPLLDENRIIVKNGLKNINNKVLIELIKKVNLNKNEIKPAHISFIIGPRINSVGRLADANKIVKLFVEEKTDEISEWIDIIEEKNNKRKDIEKQIYYEARKKIKKMDLNHTYILILGEKEWHPGVIGIVASRIAEKYHRPVLLISKGENETARGSGRSIGGIDLYKITNEFKNLFENLGGHRQAVGFSIKNSNISELRKKLNKKIKNEVEGYDLIPKIKIDSKINPGDISKKLIKDVNRLKPFGYQNPKPLYELNSVQINEPKIVGGNHLKFSFNNGSGYINAICFNMGEYKDYIIDNIDIIGYLEINNYRNEESLQVNVKDIRNHIKKIANIERKNFVHVYNLIKNNRKMSRKELFEKSSSSKLYIDFIIKVFEELGIIFRLDNMLYMNKNCENVSFEKSKIYNYVVGD</sequence>
<dbReference type="Gene3D" id="3.10.310.30">
    <property type="match status" value="1"/>
</dbReference>
<evidence type="ECO:0000259" key="9">
    <source>
        <dbReference type="Pfam" id="PF10141"/>
    </source>
</evidence>
<gene>
    <name evidence="11" type="primary">recJ</name>
    <name evidence="11" type="ORF">FXF47_01050</name>
</gene>
<dbReference type="PANTHER" id="PTHR30255">
    <property type="entry name" value="SINGLE-STRANDED-DNA-SPECIFIC EXONUCLEASE RECJ"/>
    <property type="match status" value="1"/>
</dbReference>
<evidence type="ECO:0000256" key="3">
    <source>
        <dbReference type="ARBA" id="ARBA00022722"/>
    </source>
</evidence>
<feature type="domain" description="RecJ OB" evidence="10">
    <location>
        <begin position="442"/>
        <end position="544"/>
    </location>
</feature>
<comment type="caution">
    <text evidence="11">The sequence shown here is derived from an EMBL/GenBank/DDBJ whole genome shotgun (WGS) entry which is preliminary data.</text>
</comment>
<dbReference type="InterPro" id="IPR038763">
    <property type="entry name" value="DHH_sf"/>
</dbReference>
<dbReference type="InterPro" id="IPR003156">
    <property type="entry name" value="DHHA1_dom"/>
</dbReference>
<evidence type="ECO:0000259" key="8">
    <source>
        <dbReference type="Pfam" id="PF02272"/>
    </source>
</evidence>
<dbReference type="SUPFAM" id="SSF64182">
    <property type="entry name" value="DHH phosphoesterases"/>
    <property type="match status" value="1"/>
</dbReference>
<dbReference type="InterPro" id="IPR041122">
    <property type="entry name" value="RecJ_OB"/>
</dbReference>
<evidence type="ECO:0000313" key="11">
    <source>
        <dbReference type="EMBL" id="TYB32034.1"/>
    </source>
</evidence>
<dbReference type="PANTHER" id="PTHR30255:SF2">
    <property type="entry name" value="SINGLE-STRANDED-DNA-SPECIFIC EXONUCLEASE RECJ"/>
    <property type="match status" value="1"/>
</dbReference>